<name>A0A7W8XUD5_9HYPH</name>
<dbReference type="Gene3D" id="1.25.40.10">
    <property type="entry name" value="Tetratricopeptide repeat domain"/>
    <property type="match status" value="3"/>
</dbReference>
<organism evidence="2 3">
    <name type="scientific">Rhizobium paranaense</name>
    <dbReference type="NCBI Taxonomy" id="1650438"/>
    <lineage>
        <taxon>Bacteria</taxon>
        <taxon>Pseudomonadati</taxon>
        <taxon>Pseudomonadota</taxon>
        <taxon>Alphaproteobacteria</taxon>
        <taxon>Hyphomicrobiales</taxon>
        <taxon>Rhizobiaceae</taxon>
        <taxon>Rhizobium/Agrobacterium group</taxon>
        <taxon>Rhizobium</taxon>
    </lineage>
</organism>
<accession>A0A7W8XUD5</accession>
<dbReference type="PANTHER" id="PTHR12558">
    <property type="entry name" value="CELL DIVISION CYCLE 16,23,27"/>
    <property type="match status" value="1"/>
</dbReference>
<dbReference type="InterPro" id="IPR011990">
    <property type="entry name" value="TPR-like_helical_dom_sf"/>
</dbReference>
<gene>
    <name evidence="2" type="ORF">GGD50_004408</name>
</gene>
<dbReference type="AlphaFoldDB" id="A0A7W8XUD5"/>
<evidence type="ECO:0000313" key="2">
    <source>
        <dbReference type="EMBL" id="MBB5575773.1"/>
    </source>
</evidence>
<dbReference type="SMART" id="SM00028">
    <property type="entry name" value="TPR"/>
    <property type="match status" value="4"/>
</dbReference>
<dbReference type="EMBL" id="JACHBI010000009">
    <property type="protein sequence ID" value="MBB5575773.1"/>
    <property type="molecule type" value="Genomic_DNA"/>
</dbReference>
<dbReference type="RefSeq" id="WP_183939120.1">
    <property type="nucleotide sequence ID" value="NZ_JACHBI010000009.1"/>
</dbReference>
<dbReference type="InterPro" id="IPR019734">
    <property type="entry name" value="TPR_rpt"/>
</dbReference>
<protein>
    <submittedName>
        <fullName evidence="2">Tetratricopeptide (TPR) repeat protein</fullName>
    </submittedName>
</protein>
<sequence>MKESQRLEIIADAVAAFNESNRVAARQLCEAGLNQFPSDPSLSHLLAAILFAEEDFAGAREKIETSLAAQPRNVPALVLAGKIYRAEQRLEAALVQLEKAASIEIRLEIFVEKARIFDQMGNKSAARDAWSMVLNAVPTSREALSRLSSLARERGALVEAEQLLERAIALEDHPGIWFELALVRHDLRKLDGAAEAYRRVLEIKADAPEAGVNLGVVLQEAGRMQEAMAAFSTAYALDVSTFGVIAMALTSAPCGRLWLDEEVLRQSLADGAAALGSESLAVDARC</sequence>
<proteinExistence type="predicted"/>
<keyword evidence="1" id="KW-0802">TPR repeat</keyword>
<evidence type="ECO:0000313" key="3">
    <source>
        <dbReference type="Proteomes" id="UP000549882"/>
    </source>
</evidence>
<comment type="caution">
    <text evidence="2">The sequence shown here is derived from an EMBL/GenBank/DDBJ whole genome shotgun (WGS) entry which is preliminary data.</text>
</comment>
<keyword evidence="3" id="KW-1185">Reference proteome</keyword>
<dbReference type="PANTHER" id="PTHR12558:SF13">
    <property type="entry name" value="CELL DIVISION CYCLE PROTEIN 27 HOMOLOG"/>
    <property type="match status" value="1"/>
</dbReference>
<dbReference type="SUPFAM" id="SSF48452">
    <property type="entry name" value="TPR-like"/>
    <property type="match status" value="1"/>
</dbReference>
<dbReference type="PROSITE" id="PS50005">
    <property type="entry name" value="TPR"/>
    <property type="match status" value="1"/>
</dbReference>
<evidence type="ECO:0000256" key="1">
    <source>
        <dbReference type="PROSITE-ProRule" id="PRU00339"/>
    </source>
</evidence>
<feature type="repeat" description="TPR" evidence="1">
    <location>
        <begin position="208"/>
        <end position="241"/>
    </location>
</feature>
<dbReference type="Pfam" id="PF13432">
    <property type="entry name" value="TPR_16"/>
    <property type="match status" value="3"/>
</dbReference>
<reference evidence="2 3" key="1">
    <citation type="submission" date="2020-08" db="EMBL/GenBank/DDBJ databases">
        <title>Genomic Encyclopedia of Type Strains, Phase IV (KMG-V): Genome sequencing to study the core and pangenomes of soil and plant-associated prokaryotes.</title>
        <authorList>
            <person name="Whitman W."/>
        </authorList>
    </citation>
    <scope>NUCLEOTIDE SEQUENCE [LARGE SCALE GENOMIC DNA]</scope>
    <source>
        <strain evidence="2 3">SEMIA 4064</strain>
    </source>
</reference>
<dbReference type="Proteomes" id="UP000549882">
    <property type="component" value="Unassembled WGS sequence"/>
</dbReference>